<accession>A0AB39ZTL5</accession>
<dbReference type="SMART" id="SM00645">
    <property type="entry name" value="Pept_C1"/>
    <property type="match status" value="1"/>
</dbReference>
<evidence type="ECO:0000256" key="2">
    <source>
        <dbReference type="SAM" id="SignalP"/>
    </source>
</evidence>
<comment type="similarity">
    <text evidence="1">Belongs to the peptidase C1 family.</text>
</comment>
<dbReference type="InterPro" id="IPR013201">
    <property type="entry name" value="Prot_inhib_I29"/>
</dbReference>
<evidence type="ECO:0008006" key="7">
    <source>
        <dbReference type="Google" id="ProtNLM"/>
    </source>
</evidence>
<feature type="domain" description="Cathepsin propeptide inhibitor" evidence="4">
    <location>
        <begin position="40"/>
        <end position="100"/>
    </location>
</feature>
<dbReference type="CDD" id="cd02248">
    <property type="entry name" value="Peptidase_C1A"/>
    <property type="match status" value="1"/>
</dbReference>
<dbReference type="Pfam" id="PF00112">
    <property type="entry name" value="Peptidase_C1"/>
    <property type="match status" value="1"/>
</dbReference>
<dbReference type="SMART" id="SM00848">
    <property type="entry name" value="Inhibitor_I29"/>
    <property type="match status" value="1"/>
</dbReference>
<dbReference type="InterPro" id="IPR000668">
    <property type="entry name" value="Peptidase_C1A_C"/>
</dbReference>
<reference evidence="6" key="1">
    <citation type="submission" date="2025-08" db="UniProtKB">
        <authorList>
            <consortium name="RefSeq"/>
        </authorList>
    </citation>
    <scope>IDENTIFICATION</scope>
</reference>
<dbReference type="Gene3D" id="3.90.70.10">
    <property type="entry name" value="Cysteine proteinases"/>
    <property type="match status" value="1"/>
</dbReference>
<dbReference type="Proteomes" id="UP001652628">
    <property type="component" value="Chromosome 2R"/>
</dbReference>
<dbReference type="GeneID" id="108019640"/>
<keyword evidence="5" id="KW-1185">Reference proteome</keyword>
<evidence type="ECO:0000313" key="5">
    <source>
        <dbReference type="Proteomes" id="UP001652628"/>
    </source>
</evidence>
<proteinExistence type="inferred from homology"/>
<evidence type="ECO:0000256" key="1">
    <source>
        <dbReference type="ARBA" id="ARBA00008455"/>
    </source>
</evidence>
<evidence type="ECO:0000259" key="4">
    <source>
        <dbReference type="SMART" id="SM00848"/>
    </source>
</evidence>
<evidence type="ECO:0000313" key="6">
    <source>
        <dbReference type="RefSeq" id="XP_016943012.3"/>
    </source>
</evidence>
<dbReference type="InterPro" id="IPR038765">
    <property type="entry name" value="Papain-like_cys_pep_sf"/>
</dbReference>
<organism evidence="5 6">
    <name type="scientific">Drosophila suzukii</name>
    <name type="common">Spotted-wing drosophila fruit fly</name>
    <dbReference type="NCBI Taxonomy" id="28584"/>
    <lineage>
        <taxon>Eukaryota</taxon>
        <taxon>Metazoa</taxon>
        <taxon>Ecdysozoa</taxon>
        <taxon>Arthropoda</taxon>
        <taxon>Hexapoda</taxon>
        <taxon>Insecta</taxon>
        <taxon>Pterygota</taxon>
        <taxon>Neoptera</taxon>
        <taxon>Endopterygota</taxon>
        <taxon>Diptera</taxon>
        <taxon>Brachycera</taxon>
        <taxon>Muscomorpha</taxon>
        <taxon>Ephydroidea</taxon>
        <taxon>Drosophilidae</taxon>
        <taxon>Drosophila</taxon>
        <taxon>Sophophora</taxon>
    </lineage>
</organism>
<name>A0AB39ZTL5_DROSZ</name>
<feature type="chain" id="PRO_5044350297" description="Zingipain-1" evidence="2">
    <location>
        <begin position="31"/>
        <end position="352"/>
    </location>
</feature>
<protein>
    <recommendedName>
        <fullName evidence="7">Zingipain-1</fullName>
    </recommendedName>
</protein>
<dbReference type="GO" id="GO:0006508">
    <property type="term" value="P:proteolysis"/>
    <property type="evidence" value="ECO:0007669"/>
    <property type="project" value="InterPro"/>
</dbReference>
<dbReference type="InterPro" id="IPR013128">
    <property type="entry name" value="Peptidase_C1A"/>
</dbReference>
<sequence>MRHQFVRISGFVMFKLLLGCFLLIAGGGWAFNHGQDLVDFQTYETTFNKTYASTSARNFANYYFIYNRNQVAQHNAQADRNRTSYREAVNQFSDIRLIQFAALLPKAVSTVSSAASDPPTTQTAAASYDIITDFGLTVTVEDQGVNCSSSWAYATAKAVEILNAVQTANPLPSSLSAQQLLDCAGMGSGCSTQTPLAALNYLTQLTDAYLYPEVDYPNNNTLKTPGMCQPPSSVSVGVKLASYSAVADNDDTAVMRYVSNGFPVIVEYNPATFGFMQYSSGVYVQETKALTNPKSSQFLVVVGYDHDVDSNLDYWRCLNSFGETWGEEGYIRIVRRSNQPIAKNAFFPSALA</sequence>
<dbReference type="PANTHER" id="PTHR12411">
    <property type="entry name" value="CYSTEINE PROTEASE FAMILY C1-RELATED"/>
    <property type="match status" value="1"/>
</dbReference>
<feature type="signal peptide" evidence="2">
    <location>
        <begin position="1"/>
        <end position="30"/>
    </location>
</feature>
<dbReference type="GO" id="GO:0008234">
    <property type="term" value="F:cysteine-type peptidase activity"/>
    <property type="evidence" value="ECO:0007669"/>
    <property type="project" value="InterPro"/>
</dbReference>
<evidence type="ECO:0000259" key="3">
    <source>
        <dbReference type="SMART" id="SM00645"/>
    </source>
</evidence>
<dbReference type="InterPro" id="IPR039417">
    <property type="entry name" value="Peptidase_C1A_papain-like"/>
</dbReference>
<dbReference type="SUPFAM" id="SSF54001">
    <property type="entry name" value="Cysteine proteinases"/>
    <property type="match status" value="1"/>
</dbReference>
<gene>
    <name evidence="6" type="primary">LOC108019640</name>
</gene>
<dbReference type="RefSeq" id="XP_016943012.3">
    <property type="nucleotide sequence ID" value="XM_017087523.4"/>
</dbReference>
<feature type="domain" description="Peptidase C1A papain C-terminal" evidence="3">
    <location>
        <begin position="124"/>
        <end position="349"/>
    </location>
</feature>
<keyword evidence="2" id="KW-0732">Signal</keyword>
<dbReference type="AlphaFoldDB" id="A0AB39ZTL5"/>